<sequence length="313" mass="35560">MKVKVDVFSGFLGAGKTLLIKRLISSGAYNENIAIIENEFGEVSIDSLILRDTNIKIREINSGCICCEVTGDFKKACIEVIEKYKPDRIIIEPSGVAKLTDIIKVFKDIELRDKVAIDNLITVINPEKYYSYITNFKEFYIDQIKNAKKIVISRVENIDKESLSKIENNIKSINSRSEIIKKPYINLKASDIFNESLNNEKLKIENSNFKASLKGIIKEKTSAKDIFESYAIYPKDIFSKAELKSKFNFISSSKAYGDVIRAKGIIRLKEGTCGQFDFAGDEFEVREMNNKIDSVISFIGVNLNKEELKKFFS</sequence>
<feature type="domain" description="CobW/HypB/UreG nucleotide-binding" evidence="1">
    <location>
        <begin position="6"/>
        <end position="180"/>
    </location>
</feature>
<dbReference type="Pfam" id="PF07683">
    <property type="entry name" value="CobW_C"/>
    <property type="match status" value="1"/>
</dbReference>
<dbReference type="PANTHER" id="PTHR13748">
    <property type="entry name" value="COBW-RELATED"/>
    <property type="match status" value="1"/>
</dbReference>
<proteinExistence type="predicted"/>
<feature type="domain" description="CobW C-terminal" evidence="2">
    <location>
        <begin position="248"/>
        <end position="312"/>
    </location>
</feature>
<evidence type="ECO:0000259" key="1">
    <source>
        <dbReference type="Pfam" id="PF02492"/>
    </source>
</evidence>
<reference evidence="3" key="1">
    <citation type="submission" date="2019-11" db="EMBL/GenBank/DDBJ databases">
        <authorList>
            <person name="Feng L."/>
        </authorList>
    </citation>
    <scope>NUCLEOTIDE SEQUENCE</scope>
    <source>
        <strain evidence="3">CTertiumLFYP3</strain>
    </source>
</reference>
<dbReference type="CDD" id="cd03112">
    <property type="entry name" value="CobW-like"/>
    <property type="match status" value="1"/>
</dbReference>
<dbReference type="PANTHER" id="PTHR13748:SF62">
    <property type="entry name" value="COBW DOMAIN-CONTAINING PROTEIN"/>
    <property type="match status" value="1"/>
</dbReference>
<gene>
    <name evidence="3" type="primary">yjiA</name>
    <name evidence="3" type="ORF">CTLFYP3_02301</name>
</gene>
<dbReference type="EMBL" id="CACRTO010000021">
    <property type="protein sequence ID" value="VYU40170.1"/>
    <property type="molecule type" value="Genomic_DNA"/>
</dbReference>
<evidence type="ECO:0000259" key="2">
    <source>
        <dbReference type="Pfam" id="PF07683"/>
    </source>
</evidence>
<dbReference type="GO" id="GO:0005737">
    <property type="term" value="C:cytoplasm"/>
    <property type="evidence" value="ECO:0007669"/>
    <property type="project" value="TreeGrafter"/>
</dbReference>
<dbReference type="SUPFAM" id="SSF52540">
    <property type="entry name" value="P-loop containing nucleoside triphosphate hydrolases"/>
    <property type="match status" value="1"/>
</dbReference>
<accession>A0A6N3EGI3</accession>
<protein>
    <submittedName>
        <fullName evidence="3">Putative GTP-binding protein YjiA</fullName>
    </submittedName>
</protein>
<dbReference type="AlphaFoldDB" id="A0A6N3EGI3"/>
<organism evidence="3">
    <name type="scientific">Clostridium tertium</name>
    <dbReference type="NCBI Taxonomy" id="1559"/>
    <lineage>
        <taxon>Bacteria</taxon>
        <taxon>Bacillati</taxon>
        <taxon>Bacillota</taxon>
        <taxon>Clostridia</taxon>
        <taxon>Eubacteriales</taxon>
        <taxon>Clostridiaceae</taxon>
        <taxon>Clostridium</taxon>
    </lineage>
</organism>
<dbReference type="InterPro" id="IPR011629">
    <property type="entry name" value="CobW-like_C"/>
</dbReference>
<dbReference type="Gene3D" id="3.40.50.300">
    <property type="entry name" value="P-loop containing nucleotide triphosphate hydrolases"/>
    <property type="match status" value="1"/>
</dbReference>
<dbReference type="InterPro" id="IPR027417">
    <property type="entry name" value="P-loop_NTPase"/>
</dbReference>
<dbReference type="InterPro" id="IPR051316">
    <property type="entry name" value="Zinc-reg_GTPase_activator"/>
</dbReference>
<dbReference type="Pfam" id="PF02492">
    <property type="entry name" value="cobW"/>
    <property type="match status" value="1"/>
</dbReference>
<dbReference type="RefSeq" id="WP_156626740.1">
    <property type="nucleotide sequence ID" value="NZ_CACRTO010000021.1"/>
</dbReference>
<dbReference type="InterPro" id="IPR003495">
    <property type="entry name" value="CobW/HypB/UreG_nucleotide-bd"/>
</dbReference>
<evidence type="ECO:0000313" key="3">
    <source>
        <dbReference type="EMBL" id="VYU40170.1"/>
    </source>
</evidence>
<name>A0A6N3EGI3_9CLOT</name>